<dbReference type="EMBL" id="REFR01000009">
    <property type="protein sequence ID" value="RMB12097.1"/>
    <property type="molecule type" value="Genomic_DNA"/>
</dbReference>
<evidence type="ECO:0000256" key="2">
    <source>
        <dbReference type="ARBA" id="ARBA00022989"/>
    </source>
</evidence>
<feature type="transmembrane region" description="Helical" evidence="5">
    <location>
        <begin position="151"/>
        <end position="171"/>
    </location>
</feature>
<feature type="transmembrane region" description="Helical" evidence="5">
    <location>
        <begin position="289"/>
        <end position="306"/>
    </location>
</feature>
<dbReference type="InterPro" id="IPR011701">
    <property type="entry name" value="MFS"/>
</dbReference>
<feature type="transmembrane region" description="Helical" evidence="5">
    <location>
        <begin position="221"/>
        <end position="245"/>
    </location>
</feature>
<evidence type="ECO:0000259" key="6">
    <source>
        <dbReference type="PROSITE" id="PS50850"/>
    </source>
</evidence>
<dbReference type="AlphaFoldDB" id="A0A3M0CSY9"/>
<dbReference type="PANTHER" id="PTHR23546">
    <property type="entry name" value="TRANSPORT PROTEIN"/>
    <property type="match status" value="1"/>
</dbReference>
<evidence type="ECO:0000313" key="7">
    <source>
        <dbReference type="EMBL" id="RMB12097.1"/>
    </source>
</evidence>
<evidence type="ECO:0000256" key="3">
    <source>
        <dbReference type="ARBA" id="ARBA00023136"/>
    </source>
</evidence>
<organism evidence="7 8">
    <name type="scientific">Eilatimonas milleporae</name>
    <dbReference type="NCBI Taxonomy" id="911205"/>
    <lineage>
        <taxon>Bacteria</taxon>
        <taxon>Pseudomonadati</taxon>
        <taxon>Pseudomonadota</taxon>
        <taxon>Alphaproteobacteria</taxon>
        <taxon>Kordiimonadales</taxon>
        <taxon>Kordiimonadaceae</taxon>
        <taxon>Eilatimonas</taxon>
    </lineage>
</organism>
<dbReference type="InterPro" id="IPR020846">
    <property type="entry name" value="MFS_dom"/>
</dbReference>
<feature type="transmembrane region" description="Helical" evidence="5">
    <location>
        <begin position="257"/>
        <end position="277"/>
    </location>
</feature>
<feature type="transmembrane region" description="Helical" evidence="5">
    <location>
        <begin position="15"/>
        <end position="36"/>
    </location>
</feature>
<dbReference type="Pfam" id="PF07690">
    <property type="entry name" value="MFS_1"/>
    <property type="match status" value="1"/>
</dbReference>
<dbReference type="InterPro" id="IPR036259">
    <property type="entry name" value="MFS_trans_sf"/>
</dbReference>
<dbReference type="PANTHER" id="PTHR23546:SF1">
    <property type="entry name" value="MEMBRANE PROTEIN"/>
    <property type="match status" value="1"/>
</dbReference>
<sequence length="424" mass="42995">MTTENDCPQNAKTGISAVVAIAGCLGLGQAIVFVSIPVLVDMTGLGPAALGTAVAIGTALFLVGAPYWGRQSDRRGRAPVARIAILGHGVSSLLLLASTGAALWDHIAAPVAFAGILASRIVYGLTVSGLYPTAQAWIADLTDPAGRLKAVATLSAGLSLGRIIGPMIAAAAAAIHMLGPLVALVLLAIPPLLLLNSAPDRRSARENGPVAPRLKLTDRRIAGPVLFGFLLHAAFGQVQFAAGLVLETRFGLASHAASSWLGILMTAAALAMLAVQLGVMRRLKAPRPSLLTVGAGLLTAAALILATGQTMAVFAAGFIGMGTAVALLIPTYTAACSLAVSPDQRGAAAGALGVAHTCGYTLAALMGGGLYGVDPLLPFAGCALIGTVLVVIALRLRFAMPAQDQKQKQRQEQGQADGPGRQTV</sequence>
<evidence type="ECO:0000256" key="5">
    <source>
        <dbReference type="SAM" id="Phobius"/>
    </source>
</evidence>
<dbReference type="Proteomes" id="UP000271227">
    <property type="component" value="Unassembled WGS sequence"/>
</dbReference>
<feature type="transmembrane region" description="Helical" evidence="5">
    <location>
        <begin position="107"/>
        <end position="131"/>
    </location>
</feature>
<reference evidence="7 8" key="1">
    <citation type="submission" date="2018-10" db="EMBL/GenBank/DDBJ databases">
        <title>Genomic Encyclopedia of Archaeal and Bacterial Type Strains, Phase II (KMG-II): from individual species to whole genera.</title>
        <authorList>
            <person name="Goeker M."/>
        </authorList>
    </citation>
    <scope>NUCLEOTIDE SEQUENCE [LARGE SCALE GENOMIC DNA]</scope>
    <source>
        <strain evidence="7 8">DSM 25217</strain>
    </source>
</reference>
<feature type="transmembrane region" description="Helical" evidence="5">
    <location>
        <begin position="80"/>
        <end position="101"/>
    </location>
</feature>
<dbReference type="PROSITE" id="PS50850">
    <property type="entry name" value="MFS"/>
    <property type="match status" value="1"/>
</dbReference>
<feature type="transmembrane region" description="Helical" evidence="5">
    <location>
        <begin position="377"/>
        <end position="398"/>
    </location>
</feature>
<protein>
    <submittedName>
        <fullName evidence="7">Putative MFS family arabinose efflux permease</fullName>
    </submittedName>
</protein>
<evidence type="ECO:0000256" key="1">
    <source>
        <dbReference type="ARBA" id="ARBA00022692"/>
    </source>
</evidence>
<feature type="transmembrane region" description="Helical" evidence="5">
    <location>
        <begin position="48"/>
        <end position="68"/>
    </location>
</feature>
<keyword evidence="1 5" id="KW-0812">Transmembrane</keyword>
<gene>
    <name evidence="7" type="ORF">BXY39_0587</name>
</gene>
<feature type="transmembrane region" description="Helical" evidence="5">
    <location>
        <begin position="347"/>
        <end position="371"/>
    </location>
</feature>
<evidence type="ECO:0000256" key="4">
    <source>
        <dbReference type="SAM" id="MobiDB-lite"/>
    </source>
</evidence>
<dbReference type="Gene3D" id="1.20.1250.20">
    <property type="entry name" value="MFS general substrate transporter like domains"/>
    <property type="match status" value="1"/>
</dbReference>
<feature type="domain" description="Major facilitator superfamily (MFS) profile" evidence="6">
    <location>
        <begin position="14"/>
        <end position="398"/>
    </location>
</feature>
<accession>A0A3M0CSY9</accession>
<keyword evidence="2 5" id="KW-1133">Transmembrane helix</keyword>
<dbReference type="GO" id="GO:0022857">
    <property type="term" value="F:transmembrane transporter activity"/>
    <property type="evidence" value="ECO:0007669"/>
    <property type="project" value="InterPro"/>
</dbReference>
<dbReference type="SUPFAM" id="SSF103473">
    <property type="entry name" value="MFS general substrate transporter"/>
    <property type="match status" value="1"/>
</dbReference>
<dbReference type="RefSeq" id="WP_170163579.1">
    <property type="nucleotide sequence ID" value="NZ_REFR01000009.1"/>
</dbReference>
<feature type="region of interest" description="Disordered" evidence="4">
    <location>
        <begin position="405"/>
        <end position="424"/>
    </location>
</feature>
<dbReference type="InParanoid" id="A0A3M0CSY9"/>
<comment type="caution">
    <text evidence="7">The sequence shown here is derived from an EMBL/GenBank/DDBJ whole genome shotgun (WGS) entry which is preliminary data.</text>
</comment>
<feature type="transmembrane region" description="Helical" evidence="5">
    <location>
        <begin position="177"/>
        <end position="195"/>
    </location>
</feature>
<feature type="transmembrane region" description="Helical" evidence="5">
    <location>
        <begin position="312"/>
        <end position="335"/>
    </location>
</feature>
<evidence type="ECO:0000313" key="8">
    <source>
        <dbReference type="Proteomes" id="UP000271227"/>
    </source>
</evidence>
<keyword evidence="8" id="KW-1185">Reference proteome</keyword>
<keyword evidence="3 5" id="KW-0472">Membrane</keyword>
<proteinExistence type="predicted"/>
<name>A0A3M0CSY9_9PROT</name>